<dbReference type="RefSeq" id="WP_073067162.1">
    <property type="nucleotide sequence ID" value="NZ_FRCK01000007.1"/>
</dbReference>
<dbReference type="EMBL" id="FRCK01000007">
    <property type="protein sequence ID" value="SHM34666.1"/>
    <property type="molecule type" value="Genomic_DNA"/>
</dbReference>
<protein>
    <recommendedName>
        <fullName evidence="4">DUF2849 domain-containing protein</fullName>
    </recommendedName>
</protein>
<organism evidence="2 3">
    <name type="scientific">Paracoccus solventivorans</name>
    <dbReference type="NCBI Taxonomy" id="53463"/>
    <lineage>
        <taxon>Bacteria</taxon>
        <taxon>Pseudomonadati</taxon>
        <taxon>Pseudomonadota</taxon>
        <taxon>Alphaproteobacteria</taxon>
        <taxon>Rhodobacterales</taxon>
        <taxon>Paracoccaceae</taxon>
        <taxon>Paracoccus</taxon>
    </lineage>
</organism>
<evidence type="ECO:0008006" key="4">
    <source>
        <dbReference type="Google" id="ProtNLM"/>
    </source>
</evidence>
<dbReference type="Pfam" id="PF11011">
    <property type="entry name" value="DUF2849"/>
    <property type="match status" value="1"/>
</dbReference>
<feature type="compositionally biased region" description="Polar residues" evidence="1">
    <location>
        <begin position="91"/>
        <end position="108"/>
    </location>
</feature>
<dbReference type="STRING" id="53463.SAMN05444389_107147"/>
<evidence type="ECO:0000313" key="3">
    <source>
        <dbReference type="Proteomes" id="UP000184444"/>
    </source>
</evidence>
<name>A0A1M7I1I1_9RHOB</name>
<dbReference type="Proteomes" id="UP000184444">
    <property type="component" value="Unassembled WGS sequence"/>
</dbReference>
<proteinExistence type="predicted"/>
<keyword evidence="3" id="KW-1185">Reference proteome</keyword>
<evidence type="ECO:0000256" key="1">
    <source>
        <dbReference type="SAM" id="MobiDB-lite"/>
    </source>
</evidence>
<reference evidence="3" key="1">
    <citation type="submission" date="2016-11" db="EMBL/GenBank/DDBJ databases">
        <authorList>
            <person name="Varghese N."/>
            <person name="Submissions S."/>
        </authorList>
    </citation>
    <scope>NUCLEOTIDE SEQUENCE [LARGE SCALE GENOMIC DNA]</scope>
    <source>
        <strain evidence="3">DSM 6637</strain>
    </source>
</reference>
<dbReference type="OrthoDB" id="5738806at2"/>
<gene>
    <name evidence="2" type="ORF">SAMN05444389_107147</name>
</gene>
<accession>A0A1M7I1I1</accession>
<dbReference type="AlphaFoldDB" id="A0A1M7I1I1"/>
<feature type="region of interest" description="Disordered" evidence="1">
    <location>
        <begin position="88"/>
        <end position="116"/>
    </location>
</feature>
<sequence>MSRSFVPSPSTPAVLTANRLRDGLSVWMTPCGWDTDPRAAVLFEDAEGADAALAAAEAQPGVVVGPYLTQSGRDADGLPVPVHFREAFRQSGPSVETSAPHSRAQNSRHPQEAAHV</sequence>
<evidence type="ECO:0000313" key="2">
    <source>
        <dbReference type="EMBL" id="SHM34666.1"/>
    </source>
</evidence>
<dbReference type="InterPro" id="IPR021270">
    <property type="entry name" value="DUF2849"/>
</dbReference>